<dbReference type="InterPro" id="IPR000719">
    <property type="entry name" value="Prot_kinase_dom"/>
</dbReference>
<evidence type="ECO:0000256" key="3">
    <source>
        <dbReference type="ARBA" id="ARBA00022741"/>
    </source>
</evidence>
<keyword evidence="5 6" id="KW-0067">ATP-binding</keyword>
<dbReference type="Pfam" id="PF00069">
    <property type="entry name" value="Pkinase"/>
    <property type="match status" value="1"/>
</dbReference>
<dbReference type="PROSITE" id="PS00108">
    <property type="entry name" value="PROTEIN_KINASE_ST"/>
    <property type="match status" value="1"/>
</dbReference>
<dbReference type="AlphaFoldDB" id="A0A326U339"/>
<dbReference type="Proteomes" id="UP000248806">
    <property type="component" value="Unassembled WGS sequence"/>
</dbReference>
<dbReference type="PROSITE" id="PS00107">
    <property type="entry name" value="PROTEIN_KINASE_ATP"/>
    <property type="match status" value="1"/>
</dbReference>
<keyword evidence="11" id="KW-1185">Reference proteome</keyword>
<dbReference type="InterPro" id="IPR011009">
    <property type="entry name" value="Kinase-like_dom_sf"/>
</dbReference>
<feature type="binding site" evidence="6">
    <location>
        <position position="46"/>
    </location>
    <ligand>
        <name>ATP</name>
        <dbReference type="ChEBI" id="CHEBI:30616"/>
    </ligand>
</feature>
<accession>A0A326U339</accession>
<dbReference type="Gene3D" id="1.10.510.10">
    <property type="entry name" value="Transferase(Phosphotransferase) domain 1"/>
    <property type="match status" value="1"/>
</dbReference>
<keyword evidence="10" id="KW-0723">Serine/threonine-protein kinase</keyword>
<evidence type="ECO:0000256" key="8">
    <source>
        <dbReference type="SAM" id="Phobius"/>
    </source>
</evidence>
<evidence type="ECO:0000256" key="2">
    <source>
        <dbReference type="ARBA" id="ARBA00022679"/>
    </source>
</evidence>
<dbReference type="SUPFAM" id="SSF56112">
    <property type="entry name" value="Protein kinase-like (PK-like)"/>
    <property type="match status" value="1"/>
</dbReference>
<dbReference type="PANTHER" id="PTHR43289:SF6">
    <property type="entry name" value="SERINE_THREONINE-PROTEIN KINASE NEKL-3"/>
    <property type="match status" value="1"/>
</dbReference>
<evidence type="ECO:0000256" key="5">
    <source>
        <dbReference type="ARBA" id="ARBA00022840"/>
    </source>
</evidence>
<keyword evidence="8" id="KW-0472">Membrane</keyword>
<dbReference type="InterPro" id="IPR008271">
    <property type="entry name" value="Ser/Thr_kinase_AS"/>
</dbReference>
<evidence type="ECO:0000313" key="10">
    <source>
        <dbReference type="EMBL" id="PZW24904.1"/>
    </source>
</evidence>
<dbReference type="EC" id="2.7.11.1" evidence="1"/>
<dbReference type="PANTHER" id="PTHR43289">
    <property type="entry name" value="MITOGEN-ACTIVATED PROTEIN KINASE KINASE KINASE 20-RELATED"/>
    <property type="match status" value="1"/>
</dbReference>
<feature type="compositionally biased region" description="Basic and acidic residues" evidence="7">
    <location>
        <begin position="414"/>
        <end position="426"/>
    </location>
</feature>
<evidence type="ECO:0000313" key="11">
    <source>
        <dbReference type="Proteomes" id="UP000248806"/>
    </source>
</evidence>
<reference evidence="10 11" key="1">
    <citation type="submission" date="2018-06" db="EMBL/GenBank/DDBJ databases">
        <title>Genomic Encyclopedia of Archaeal and Bacterial Type Strains, Phase II (KMG-II): from individual species to whole genera.</title>
        <authorList>
            <person name="Goeker M."/>
        </authorList>
    </citation>
    <scope>NUCLEOTIDE SEQUENCE [LARGE SCALE GENOMIC DNA]</scope>
    <source>
        <strain evidence="10 11">ATCC BAA-1881</strain>
    </source>
</reference>
<feature type="domain" description="Protein kinase" evidence="9">
    <location>
        <begin position="17"/>
        <end position="289"/>
    </location>
</feature>
<dbReference type="InterPro" id="IPR017441">
    <property type="entry name" value="Protein_kinase_ATP_BS"/>
</dbReference>
<dbReference type="InterPro" id="IPR006949">
    <property type="entry name" value="Barrel_Baseplate_J-like"/>
</dbReference>
<feature type="region of interest" description="Disordered" evidence="7">
    <location>
        <begin position="349"/>
        <end position="447"/>
    </location>
</feature>
<name>A0A326U339_THEHA</name>
<keyword evidence="8" id="KW-0812">Transmembrane</keyword>
<sequence length="834" mass="91871">MQLWRYGRAIEMVGHRYRLEGMLGSGGMADVCLAWDLVGKREVAIKVIKQENMDQRALDRFSKEAEKVVLWNHPNILRVYTNVRMELLDKEQGSILPYIVMEYAEGGDLHRRLTAGQPYDLSETLPLFRQLCSAVAYAHEHGVIHRDLKPLNILFRVLPDGTEQPVLSDFGLAVEVGATHFTYARGGTLPYMAPEQLRGVVVPESDIFALGVILYQLCTGRMPFRRTLADVGRYIHDPRPPAPPTRPSRLQALLPEALDAVLFRALHHDPEHRYADALELWEAVEAAFFDPPKRHRSFRAFDERSRPASLDHETLSMRLDDDEDLALDEESFSPRDTFIYPSARPTRVLPYDTEEFDDPEGPPSGLPPRHRRSMQPDTLDLEDADPVDPPLRRSPRGRPTGGYASRRYQTRGLRSRDYQTQDEVPRARPASLQQATRIPRTAARTSGKRGRGVMLVSIVIALLVGGLLTWLLPFRGLSGFGQASQATVKLTVSGQEVSDSFIVSGVEQNPDLAHLRVTMHEYSTTESASQDATATGQTKTEGAHAQGILKFTNGAFVTQTVPAGTQLTSKSGIKVITDAEVIIPSANSDTRDLGTVLVPAHAIDLGPEGNIPALDIDTTCCSQYNSIYVKNEKPFTGGQDAASYTFVQQADVDKVAKPLAERLKGQGVQKLKGQLRAGEASVGEPQCTPKVASEQPIGDQGRTIERTKVTVSQNCRVLAYNKQEVETLVRQRLSAKATADAGKDVALSDQISTTVKPCDCKNGMIVEAKSVATPFFNPLQQQHLAKSIAGRTVDEAIKALKQQQGVRDVVIEVGGANRLPQEPAAIHFEVLVGT</sequence>
<proteinExistence type="predicted"/>
<evidence type="ECO:0000256" key="7">
    <source>
        <dbReference type="SAM" id="MobiDB-lite"/>
    </source>
</evidence>
<organism evidence="10 11">
    <name type="scientific">Thermosporothrix hazakensis</name>
    <dbReference type="NCBI Taxonomy" id="644383"/>
    <lineage>
        <taxon>Bacteria</taxon>
        <taxon>Bacillati</taxon>
        <taxon>Chloroflexota</taxon>
        <taxon>Ktedonobacteria</taxon>
        <taxon>Ktedonobacterales</taxon>
        <taxon>Thermosporotrichaceae</taxon>
        <taxon>Thermosporothrix</taxon>
    </lineage>
</organism>
<dbReference type="Pfam" id="PF04865">
    <property type="entry name" value="Baseplate_J"/>
    <property type="match status" value="1"/>
</dbReference>
<evidence type="ECO:0000256" key="1">
    <source>
        <dbReference type="ARBA" id="ARBA00012513"/>
    </source>
</evidence>
<dbReference type="Gene3D" id="3.30.200.20">
    <property type="entry name" value="Phosphorylase Kinase, domain 1"/>
    <property type="match status" value="1"/>
</dbReference>
<dbReference type="GO" id="GO:0004674">
    <property type="term" value="F:protein serine/threonine kinase activity"/>
    <property type="evidence" value="ECO:0007669"/>
    <property type="project" value="UniProtKB-KW"/>
</dbReference>
<dbReference type="CDD" id="cd14014">
    <property type="entry name" value="STKc_PknB_like"/>
    <property type="match status" value="1"/>
</dbReference>
<keyword evidence="8" id="KW-1133">Transmembrane helix</keyword>
<dbReference type="EMBL" id="QKUF01000020">
    <property type="protein sequence ID" value="PZW24904.1"/>
    <property type="molecule type" value="Genomic_DNA"/>
</dbReference>
<feature type="transmembrane region" description="Helical" evidence="8">
    <location>
        <begin position="453"/>
        <end position="472"/>
    </location>
</feature>
<evidence type="ECO:0000256" key="4">
    <source>
        <dbReference type="ARBA" id="ARBA00022777"/>
    </source>
</evidence>
<dbReference type="RefSeq" id="WP_111324831.1">
    <property type="nucleotide sequence ID" value="NZ_BIFX01000001.1"/>
</dbReference>
<dbReference type="PROSITE" id="PS50011">
    <property type="entry name" value="PROTEIN_KINASE_DOM"/>
    <property type="match status" value="1"/>
</dbReference>
<dbReference type="OrthoDB" id="137093at2"/>
<evidence type="ECO:0000259" key="9">
    <source>
        <dbReference type="PROSITE" id="PS50011"/>
    </source>
</evidence>
<gene>
    <name evidence="10" type="ORF">EI42_04512</name>
</gene>
<dbReference type="GO" id="GO:0005524">
    <property type="term" value="F:ATP binding"/>
    <property type="evidence" value="ECO:0007669"/>
    <property type="project" value="UniProtKB-UniRule"/>
</dbReference>
<keyword evidence="3 6" id="KW-0547">Nucleotide-binding</keyword>
<comment type="caution">
    <text evidence="10">The sequence shown here is derived from an EMBL/GenBank/DDBJ whole genome shotgun (WGS) entry which is preliminary data.</text>
</comment>
<evidence type="ECO:0000256" key="6">
    <source>
        <dbReference type="PROSITE-ProRule" id="PRU10141"/>
    </source>
</evidence>
<keyword evidence="4 10" id="KW-0418">Kinase</keyword>
<keyword evidence="2" id="KW-0808">Transferase</keyword>
<protein>
    <recommendedName>
        <fullName evidence="1">non-specific serine/threonine protein kinase</fullName>
        <ecNumber evidence="1">2.7.11.1</ecNumber>
    </recommendedName>
</protein>
<dbReference type="SMART" id="SM00220">
    <property type="entry name" value="S_TKc"/>
    <property type="match status" value="1"/>
</dbReference>